<organism evidence="7 8">
    <name type="scientific">Stappia indica</name>
    <dbReference type="NCBI Taxonomy" id="538381"/>
    <lineage>
        <taxon>Bacteria</taxon>
        <taxon>Pseudomonadati</taxon>
        <taxon>Pseudomonadota</taxon>
        <taxon>Alphaproteobacteria</taxon>
        <taxon>Hyphomicrobiales</taxon>
        <taxon>Stappiaceae</taxon>
        <taxon>Stappia</taxon>
    </lineage>
</organism>
<evidence type="ECO:0000256" key="3">
    <source>
        <dbReference type="ARBA" id="ARBA00020071"/>
    </source>
</evidence>
<evidence type="ECO:0000313" key="7">
    <source>
        <dbReference type="EMBL" id="SOC03848.1"/>
    </source>
</evidence>
<dbReference type="EMBL" id="OBML01000004">
    <property type="protein sequence ID" value="SOC03848.1"/>
    <property type="molecule type" value="Genomic_DNA"/>
</dbReference>
<dbReference type="Proteomes" id="UP000219331">
    <property type="component" value="Unassembled WGS sequence"/>
</dbReference>
<accession>A0A285S8D2</accession>
<dbReference type="PANTHER" id="PTHR34216:SF7">
    <property type="entry name" value="POLY-BETA-1,6-N-ACETYL-D-GLUCOSAMINE N-DEACETYLASE"/>
    <property type="match status" value="1"/>
</dbReference>
<dbReference type="STRING" id="538381.GCA_001696535_00126"/>
<reference evidence="7 8" key="1">
    <citation type="submission" date="2017-08" db="EMBL/GenBank/DDBJ databases">
        <authorList>
            <person name="de Groot N.N."/>
        </authorList>
    </citation>
    <scope>NUCLEOTIDE SEQUENCE [LARGE SCALE GENOMIC DNA]</scope>
    <source>
        <strain evidence="7 8">USBA 352</strain>
    </source>
</reference>
<evidence type="ECO:0000256" key="2">
    <source>
        <dbReference type="ARBA" id="ARBA00010973"/>
    </source>
</evidence>
<feature type="domain" description="NodB homology" evidence="6">
    <location>
        <begin position="95"/>
        <end position="359"/>
    </location>
</feature>
<evidence type="ECO:0000256" key="5">
    <source>
        <dbReference type="ARBA" id="ARBA00032976"/>
    </source>
</evidence>
<dbReference type="RefSeq" id="WP_067214847.1">
    <property type="nucleotide sequence ID" value="NZ_MBQE01000001.1"/>
</dbReference>
<protein>
    <recommendedName>
        <fullName evidence="3">Chitooligosaccharide deacetylase</fullName>
    </recommendedName>
    <alternativeName>
        <fullName evidence="5">Nodulation protein B</fullName>
    </alternativeName>
</protein>
<keyword evidence="4" id="KW-0732">Signal</keyword>
<dbReference type="PROSITE" id="PS51677">
    <property type="entry name" value="NODB"/>
    <property type="match status" value="1"/>
</dbReference>
<dbReference type="InterPro" id="IPR051398">
    <property type="entry name" value="Polysacch_Deacetylase"/>
</dbReference>
<dbReference type="AlphaFoldDB" id="A0A285S8D2"/>
<dbReference type="GO" id="GO:0005975">
    <property type="term" value="P:carbohydrate metabolic process"/>
    <property type="evidence" value="ECO:0007669"/>
    <property type="project" value="InterPro"/>
</dbReference>
<dbReference type="InterPro" id="IPR002509">
    <property type="entry name" value="NODB_dom"/>
</dbReference>
<name>A0A285S8D2_9HYPH</name>
<evidence type="ECO:0000313" key="8">
    <source>
        <dbReference type="Proteomes" id="UP000219331"/>
    </source>
</evidence>
<dbReference type="Gene3D" id="3.20.20.370">
    <property type="entry name" value="Glycoside hydrolase/deacetylase"/>
    <property type="match status" value="1"/>
</dbReference>
<sequence length="359" mass="40364">MDLRRHLLAGGCKLLHWSGMGRLLAPFTGGRGVIFTLHSVRPTEAPKGFAPNAHLTVTPEFLDRTIRQIRAAGMEIVSLETAVKRMREPDYNGKRFAALTFDDGYRDNLVHARPVLKRHSAPFTIFVTSGFADRSSEIWWEALERIVATAEEVEVPVGASMRRFSARTDADKEKVFCHLLHWFTRDLGEDSQRLELRRLATIHGIDLPALAEELILSWDELREMLRDPLFSVGAHTHDHYALARLTRDRMRRDVAKGLERLDQELGVRPCVFAYPYGYEAAVNVQSLEVIRELGFAAAVTTRPGVLSPGLEPMALPRISLNGYFQNSAIVSQYLTGAPFPVYNAARRLRDTINPHPACG</sequence>
<dbReference type="Pfam" id="PF01522">
    <property type="entry name" value="Polysacc_deac_1"/>
    <property type="match status" value="2"/>
</dbReference>
<evidence type="ECO:0000259" key="6">
    <source>
        <dbReference type="PROSITE" id="PS51677"/>
    </source>
</evidence>
<keyword evidence="8" id="KW-1185">Reference proteome</keyword>
<dbReference type="OrthoDB" id="9782872at2"/>
<dbReference type="InterPro" id="IPR011330">
    <property type="entry name" value="Glyco_hydro/deAcase_b/a-brl"/>
</dbReference>
<comment type="similarity">
    <text evidence="2">Belongs to the polysaccharide deacetylase family.</text>
</comment>
<comment type="function">
    <text evidence="1">Is involved in generating a small heat-stable compound (Nod), an acylated oligomer of N-acetylglucosamine, that stimulates mitosis in various plant protoplasts.</text>
</comment>
<proteinExistence type="inferred from homology"/>
<dbReference type="GO" id="GO:0016810">
    <property type="term" value="F:hydrolase activity, acting on carbon-nitrogen (but not peptide) bonds"/>
    <property type="evidence" value="ECO:0007669"/>
    <property type="project" value="InterPro"/>
</dbReference>
<evidence type="ECO:0000256" key="1">
    <source>
        <dbReference type="ARBA" id="ARBA00003236"/>
    </source>
</evidence>
<evidence type="ECO:0000256" key="4">
    <source>
        <dbReference type="ARBA" id="ARBA00022729"/>
    </source>
</evidence>
<dbReference type="PANTHER" id="PTHR34216">
    <property type="match status" value="1"/>
</dbReference>
<dbReference type="SUPFAM" id="SSF88713">
    <property type="entry name" value="Glycoside hydrolase/deacetylase"/>
    <property type="match status" value="1"/>
</dbReference>
<gene>
    <name evidence="7" type="ORF">SAMN05421512_104269</name>
</gene>